<evidence type="ECO:0000313" key="2">
    <source>
        <dbReference type="Proteomes" id="UP000808337"/>
    </source>
</evidence>
<accession>A0A9D7SXX0</accession>
<organism evidence="1 2">
    <name type="scientific">Candidatus Opimibacter skivensis</name>
    <dbReference type="NCBI Taxonomy" id="2982028"/>
    <lineage>
        <taxon>Bacteria</taxon>
        <taxon>Pseudomonadati</taxon>
        <taxon>Bacteroidota</taxon>
        <taxon>Saprospiria</taxon>
        <taxon>Saprospirales</taxon>
        <taxon>Saprospiraceae</taxon>
        <taxon>Candidatus Opimibacter</taxon>
    </lineage>
</organism>
<dbReference type="AlphaFoldDB" id="A0A9D7SXX0"/>
<dbReference type="InterPro" id="IPR038081">
    <property type="entry name" value="CalX-like_sf"/>
</dbReference>
<dbReference type="Proteomes" id="UP000808337">
    <property type="component" value="Unassembled WGS sequence"/>
</dbReference>
<dbReference type="Gene3D" id="2.60.40.2030">
    <property type="match status" value="1"/>
</dbReference>
<dbReference type="SUPFAM" id="SSF141072">
    <property type="entry name" value="CalX-like"/>
    <property type="match status" value="1"/>
</dbReference>
<dbReference type="InterPro" id="IPR026341">
    <property type="entry name" value="T9SS_type_B"/>
</dbReference>
<dbReference type="Pfam" id="PF13585">
    <property type="entry name" value="CHU_C"/>
    <property type="match status" value="1"/>
</dbReference>
<dbReference type="NCBIfam" id="TIGR04131">
    <property type="entry name" value="Bac_Flav_CTERM"/>
    <property type="match status" value="1"/>
</dbReference>
<gene>
    <name evidence="1" type="ORF">IPP15_17720</name>
</gene>
<protein>
    <submittedName>
        <fullName evidence="1">Gliding motility-associated C-terminal domain-containing protein</fullName>
    </submittedName>
</protein>
<sequence>MAIPTFTRFILTCVLLGTLTLLQGQSLLTASLNTPGGAGILSEKCGGPYQLIIRRSPINQDTTLIFISDLGVAQAGVDYNFPPGSFPITMLPKDTVKVIPVNVVNDALVEGLESLIWEIAYLAGTNSGTINLETSITDSYSVSINSPTDTIKWCRDIPYVLLATSDAEIHWSPSDEFIDSTGKAATVKPQESGWYYATVGSKTCGAKDSVYFNLAIVDITNPDTVFICKDGQGAILHGTLEGLATDFKWIPTDSLSNPNSLNPVAKPIVTTTYLLQSNIGVCTAFDRVVVRVDSLPEDMHIDIAPFKDHYCAGEKVALFSPSFDSLDFPDITFNWIPYTNGTFDSPNGILNAALTLQDTTLYIRENFNNACRSSDSILIKVVPSSVPISVSDTTLCPGESFNVVILSNQVTEPEWTPEEGLSCTKCLNPHVTVIGAPGSSQAYQFSGKILECPVGANLNIRIPPIEIINLSADQVVCGGDIVPITILNPDGLLNFNWSIDFGSASLSCNTCINPSVTINADGTVNVLVSAMVTDPKQFCGAQGFIQLSPGQQLQVNGPAIGACLGGTAVADTGNPDYTDITWDVTSGQLSLSCTTCPNPTVTVNSPGMIRFFAESSDPNVCKVIGAVSVFIFPRDASNLLITPDPATGIGQGADVMASLNYSPPPSSVTWTVNGVSLPTTTTTITFNASNEINFVEASFINSKGCEQIDTISFHTVPPDYKIPNAFTPDNGDDRNDVFRIIINGNIQVADFMIFNRWGQLVYKAADNDLTGWDGRFKDQPAASDTYVYKATLRFPDGKSKLVKGDVILLR</sequence>
<comment type="caution">
    <text evidence="1">The sequence shown here is derived from an EMBL/GenBank/DDBJ whole genome shotgun (WGS) entry which is preliminary data.</text>
</comment>
<dbReference type="EMBL" id="JADKGY010000029">
    <property type="protein sequence ID" value="MBK9984179.1"/>
    <property type="molecule type" value="Genomic_DNA"/>
</dbReference>
<proteinExistence type="predicted"/>
<name>A0A9D7SXX0_9BACT</name>
<reference evidence="1 2" key="1">
    <citation type="submission" date="2020-10" db="EMBL/GenBank/DDBJ databases">
        <title>Connecting structure to function with the recovery of over 1000 high-quality activated sludge metagenome-assembled genomes encoding full-length rRNA genes using long-read sequencing.</title>
        <authorList>
            <person name="Singleton C.M."/>
            <person name="Petriglieri F."/>
            <person name="Kristensen J.M."/>
            <person name="Kirkegaard R.H."/>
            <person name="Michaelsen T.Y."/>
            <person name="Andersen M.H."/>
            <person name="Karst S.M."/>
            <person name="Dueholm M.S."/>
            <person name="Nielsen P.H."/>
            <person name="Albertsen M."/>
        </authorList>
    </citation>
    <scope>NUCLEOTIDE SEQUENCE [LARGE SCALE GENOMIC DNA]</scope>
    <source>
        <strain evidence="1">Ribe_18-Q3-R11-54_MAXAC.273</strain>
    </source>
</reference>
<evidence type="ECO:0000313" key="1">
    <source>
        <dbReference type="EMBL" id="MBK9984179.1"/>
    </source>
</evidence>